<dbReference type="GO" id="GO:0005975">
    <property type="term" value="P:carbohydrate metabolic process"/>
    <property type="evidence" value="ECO:0007669"/>
    <property type="project" value="InterPro"/>
</dbReference>
<dbReference type="PANTHER" id="PTHR43730">
    <property type="entry name" value="BETA-MANNOSIDASE"/>
    <property type="match status" value="1"/>
</dbReference>
<dbReference type="InterPro" id="IPR006102">
    <property type="entry name" value="Ig-like_GH2"/>
</dbReference>
<dbReference type="EMBL" id="KZ110609">
    <property type="protein sequence ID" value="OSX57081.1"/>
    <property type="molecule type" value="Genomic_DNA"/>
</dbReference>
<dbReference type="Pfam" id="PF22666">
    <property type="entry name" value="Glyco_hydro_2_N2"/>
    <property type="match status" value="1"/>
</dbReference>
<feature type="domain" description="Mannosidase Ig/CBM-like" evidence="10">
    <location>
        <begin position="707"/>
        <end position="807"/>
    </location>
</feature>
<feature type="domain" description="Beta-mannosidase-like galactose-binding" evidence="11">
    <location>
        <begin position="29"/>
        <end position="193"/>
    </location>
</feature>
<dbReference type="Proteomes" id="UP000194127">
    <property type="component" value="Unassembled WGS sequence"/>
</dbReference>
<protein>
    <recommendedName>
        <fullName evidence="7">Beta-mannosidase B</fullName>
        <ecNumber evidence="3">3.2.1.25</ecNumber>
    </recommendedName>
    <alternativeName>
        <fullName evidence="8">Mannanase B</fullName>
    </alternativeName>
</protein>
<dbReference type="Pfam" id="PF17786">
    <property type="entry name" value="Mannosidase_ig"/>
    <property type="match status" value="1"/>
</dbReference>
<comment type="pathway">
    <text evidence="2">Glycan metabolism; N-glycan degradation.</text>
</comment>
<comment type="similarity">
    <text evidence="6">Belongs to the glycosyl hydrolase 2 family. Beta-mannosidase B subfamily.</text>
</comment>
<evidence type="ECO:0000313" key="13">
    <source>
        <dbReference type="Proteomes" id="UP000194127"/>
    </source>
</evidence>
<accession>A0A1X6MKW5</accession>
<dbReference type="RefSeq" id="XP_024333875.1">
    <property type="nucleotide sequence ID" value="XM_024487193.1"/>
</dbReference>
<evidence type="ECO:0000256" key="1">
    <source>
        <dbReference type="ARBA" id="ARBA00000829"/>
    </source>
</evidence>
<dbReference type="GeneID" id="36332142"/>
<keyword evidence="4 12" id="KW-0378">Hydrolase</keyword>
<feature type="domain" description="Glycoside hydrolase family 2 immunoglobulin-like beta-sandwich" evidence="9">
    <location>
        <begin position="221"/>
        <end position="322"/>
    </location>
</feature>
<dbReference type="InterPro" id="IPR013783">
    <property type="entry name" value="Ig-like_fold"/>
</dbReference>
<dbReference type="GO" id="GO:0004567">
    <property type="term" value="F:beta-mannosidase activity"/>
    <property type="evidence" value="ECO:0007669"/>
    <property type="project" value="UniProtKB-EC"/>
</dbReference>
<dbReference type="Pfam" id="PF00703">
    <property type="entry name" value="Glyco_hydro_2"/>
    <property type="match status" value="1"/>
</dbReference>
<keyword evidence="13" id="KW-1185">Reference proteome</keyword>
<evidence type="ECO:0000259" key="10">
    <source>
        <dbReference type="Pfam" id="PF17786"/>
    </source>
</evidence>
<dbReference type="SUPFAM" id="SSF49785">
    <property type="entry name" value="Galactose-binding domain-like"/>
    <property type="match status" value="1"/>
</dbReference>
<evidence type="ECO:0000256" key="2">
    <source>
        <dbReference type="ARBA" id="ARBA00004740"/>
    </source>
</evidence>
<dbReference type="InterPro" id="IPR036156">
    <property type="entry name" value="Beta-gal/glucu_dom_sf"/>
</dbReference>
<evidence type="ECO:0000259" key="9">
    <source>
        <dbReference type="Pfam" id="PF00703"/>
    </source>
</evidence>
<organism evidence="12 13">
    <name type="scientific">Postia placenta MAD-698-R-SB12</name>
    <dbReference type="NCBI Taxonomy" id="670580"/>
    <lineage>
        <taxon>Eukaryota</taxon>
        <taxon>Fungi</taxon>
        <taxon>Dikarya</taxon>
        <taxon>Basidiomycota</taxon>
        <taxon>Agaricomycotina</taxon>
        <taxon>Agaricomycetes</taxon>
        <taxon>Polyporales</taxon>
        <taxon>Adustoporiaceae</taxon>
        <taxon>Rhodonia</taxon>
    </lineage>
</organism>
<evidence type="ECO:0000313" key="12">
    <source>
        <dbReference type="EMBL" id="OSX57081.1"/>
    </source>
</evidence>
<dbReference type="OrthoDB" id="2866996at2759"/>
<proteinExistence type="inferred from homology"/>
<dbReference type="GO" id="GO:0006516">
    <property type="term" value="P:glycoprotein catabolic process"/>
    <property type="evidence" value="ECO:0007669"/>
    <property type="project" value="TreeGrafter"/>
</dbReference>
<reference evidence="12 13" key="1">
    <citation type="submission" date="2017-04" db="EMBL/GenBank/DDBJ databases">
        <title>Genome Sequence of the Model Brown-Rot Fungus Postia placenta SB12.</title>
        <authorList>
            <consortium name="DOE Joint Genome Institute"/>
            <person name="Gaskell J."/>
            <person name="Kersten P."/>
            <person name="Larrondo L.F."/>
            <person name="Canessa P."/>
            <person name="Martinez D."/>
            <person name="Hibbett D."/>
            <person name="Schmoll M."/>
            <person name="Kubicek C.P."/>
            <person name="Martinez A.T."/>
            <person name="Yadav J."/>
            <person name="Master E."/>
            <person name="Magnuson J.K."/>
            <person name="James T."/>
            <person name="Yaver D."/>
            <person name="Berka R."/>
            <person name="Labutti K."/>
            <person name="Lipzen A."/>
            <person name="Aerts A."/>
            <person name="Barry K."/>
            <person name="Henrissat B."/>
            <person name="Blanchette R."/>
            <person name="Grigoriev I."/>
            <person name="Cullen D."/>
        </authorList>
    </citation>
    <scope>NUCLEOTIDE SEQUENCE [LARGE SCALE GENOMIC DNA]</scope>
    <source>
        <strain evidence="12 13">MAD-698-R-SB12</strain>
    </source>
</reference>
<evidence type="ECO:0000256" key="7">
    <source>
        <dbReference type="ARBA" id="ARBA00041069"/>
    </source>
</evidence>
<dbReference type="FunFam" id="3.20.20.80:FF:000050">
    <property type="entry name" value="Beta-mannosidase B"/>
    <property type="match status" value="1"/>
</dbReference>
<dbReference type="PANTHER" id="PTHR43730:SF1">
    <property type="entry name" value="BETA-MANNOSIDASE"/>
    <property type="match status" value="1"/>
</dbReference>
<evidence type="ECO:0000259" key="11">
    <source>
        <dbReference type="Pfam" id="PF22666"/>
    </source>
</evidence>
<name>A0A1X6MKW5_9APHY</name>
<dbReference type="AlphaFoldDB" id="A0A1X6MKW5"/>
<dbReference type="Gene3D" id="3.20.20.80">
    <property type="entry name" value="Glycosidases"/>
    <property type="match status" value="1"/>
</dbReference>
<dbReference type="InterPro" id="IPR054593">
    <property type="entry name" value="Beta-mannosidase-like_N2"/>
</dbReference>
<evidence type="ECO:0000256" key="8">
    <source>
        <dbReference type="ARBA" id="ARBA00041614"/>
    </source>
</evidence>
<evidence type="ECO:0000256" key="4">
    <source>
        <dbReference type="ARBA" id="ARBA00022801"/>
    </source>
</evidence>
<dbReference type="EC" id="3.2.1.25" evidence="3"/>
<gene>
    <name evidence="12" type="ORF">POSPLADRAFT_1157486</name>
</gene>
<dbReference type="InterPro" id="IPR008979">
    <property type="entry name" value="Galactose-bd-like_sf"/>
</dbReference>
<evidence type="ECO:0000256" key="3">
    <source>
        <dbReference type="ARBA" id="ARBA00012754"/>
    </source>
</evidence>
<evidence type="ECO:0000256" key="5">
    <source>
        <dbReference type="ARBA" id="ARBA00023295"/>
    </source>
</evidence>
<dbReference type="STRING" id="670580.A0A1X6MKW5"/>
<dbReference type="InterPro" id="IPR041447">
    <property type="entry name" value="Mannosidase_ig"/>
</dbReference>
<sequence length="888" mass="100807">METHTLILTDGWHWKERDPTVQSVLDEPQNGRLPWTIARSFPSEIHVELMQNGRIPDPFLGFNEHKREWLYFCKFPFSRGNAAHAELLLEGLDTVCDVYLNDTKVLTADNMFRSYSVRLSVVAIQLSDLRVENVLLLHFKSAELAAKDLEKRYGRVRAGSANLGDPSRVYLRKAQYGWRWDWGPELMTCGPYRPISLITYTARLSDVHPRVSVSSGPALLPSLKLNLTIAGRVSAAQAAHVVLKDTDGGFVVREAHIPLSITEPRDGDVVEVTDIVSWDLDTVVELWWPVGYGKQKLYILEVVLLGQNNMQLDQQSKRIGFRRVELIQEPLGEADQHGKGTTFLFEVNGVRMFMGGSNWIPAHNFLTQITPERYRAWLTLLRDGNQNMVRLWGGGVYEPDVFYDTCDELGILVWQDFQFACGVYPAHDEFIASVKAEAEDNVRRLRHHPAMALWCGNNEDYQQVLQWGGITDLPARLIYESVLPSVVAALTDPPLPYHRGSPYGGQDWNTADPTVGDIHQWDVWAGRERPWQEYGRMGGRFVSEFGIPSMPDIRTVDYWLAGNTKERWAQSKMIAQHNRAGNHERRFAILMNENFRLTSDLETHVYNTQLMQSEAVSLAYRIWRREWRGRGKEFTAGALVWQLNDCWPVTSWAIADFFLRAKPVYYSIARELAPVSVGIFRRVVKNRENDRPVQFYEFGAFRSVDATIEVWGTNRSLGPKNATLVLKCVDLLSDWTREDVRQVVLLPNQSTELLSIPCPCPPPSQSSDAPSVTSSFSVVVAAQLIDPQLSADKVIARYADWPQPYRHVDVPDPGLRIKIDGELIAIDVEKPVKGLFFSTDDETGENNVRWSDNALDVMPGDKQCIQAKGLGGKRVKVAYLGNERGYHL</sequence>
<dbReference type="SUPFAM" id="SSF49303">
    <property type="entry name" value="beta-Galactosidase/glucuronidase domain"/>
    <property type="match status" value="2"/>
</dbReference>
<dbReference type="SUPFAM" id="SSF51445">
    <property type="entry name" value="(Trans)glycosidases"/>
    <property type="match status" value="1"/>
</dbReference>
<dbReference type="InterPro" id="IPR017853">
    <property type="entry name" value="GH"/>
</dbReference>
<dbReference type="Gene3D" id="2.60.40.10">
    <property type="entry name" value="Immunoglobulins"/>
    <property type="match status" value="1"/>
</dbReference>
<evidence type="ECO:0000256" key="6">
    <source>
        <dbReference type="ARBA" id="ARBA00038429"/>
    </source>
</evidence>
<dbReference type="Gene3D" id="2.60.120.260">
    <property type="entry name" value="Galactose-binding domain-like"/>
    <property type="match status" value="1"/>
</dbReference>
<dbReference type="InterPro" id="IPR050887">
    <property type="entry name" value="Beta-mannosidase_GH2"/>
</dbReference>
<keyword evidence="5" id="KW-0326">Glycosidase</keyword>
<comment type="catalytic activity">
    <reaction evidence="1">
        <text>Hydrolysis of terminal, non-reducing beta-D-mannose residues in beta-D-mannosides.</text>
        <dbReference type="EC" id="3.2.1.25"/>
    </reaction>
</comment>